<dbReference type="GeneID" id="46488654"/>
<organism evidence="2 3">
    <name type="scientific">Bradyrhizobium manausense</name>
    <dbReference type="NCBI Taxonomy" id="989370"/>
    <lineage>
        <taxon>Bacteria</taxon>
        <taxon>Pseudomonadati</taxon>
        <taxon>Pseudomonadota</taxon>
        <taxon>Alphaproteobacteria</taxon>
        <taxon>Hyphomicrobiales</taxon>
        <taxon>Nitrobacteraceae</taxon>
        <taxon>Bradyrhizobium</taxon>
    </lineage>
</organism>
<dbReference type="OrthoDB" id="9801400at2"/>
<accession>A0A0R3DXV4</accession>
<sequence length="127" mass="14552">MDKKMHDKGLEVRKAVLGEAYVNNALKNVDDFNRPFQEMLNEYCWGTVWGREELPRKTRSMLNIAMIAILNRQHEFRAHLKGALTNGVTRDEIREILMQVAIYGGMPAAVDSFRIAREVFAEIDGKA</sequence>
<proteinExistence type="predicted"/>
<dbReference type="PANTHER" id="PTHR33570:SF2">
    <property type="entry name" value="CARBOXYMUCONOLACTONE DECARBOXYLASE-LIKE DOMAIN-CONTAINING PROTEIN"/>
    <property type="match status" value="1"/>
</dbReference>
<gene>
    <name evidence="2" type="ORF">AOQ71_12720</name>
</gene>
<comment type="caution">
    <text evidence="2">The sequence shown here is derived from an EMBL/GenBank/DDBJ whole genome shotgun (WGS) entry which is preliminary data.</text>
</comment>
<evidence type="ECO:0000313" key="2">
    <source>
        <dbReference type="EMBL" id="KRQ14730.1"/>
    </source>
</evidence>
<evidence type="ECO:0000313" key="3">
    <source>
        <dbReference type="Proteomes" id="UP000051936"/>
    </source>
</evidence>
<protein>
    <submittedName>
        <fullName evidence="2">4-carboxymuconolactone decarboxylase</fullName>
    </submittedName>
</protein>
<dbReference type="GO" id="GO:0051920">
    <property type="term" value="F:peroxiredoxin activity"/>
    <property type="evidence" value="ECO:0007669"/>
    <property type="project" value="InterPro"/>
</dbReference>
<dbReference type="PANTHER" id="PTHR33570">
    <property type="entry name" value="4-CARBOXYMUCONOLACTONE DECARBOXYLASE FAMILY PROTEIN"/>
    <property type="match status" value="1"/>
</dbReference>
<dbReference type="RefSeq" id="WP_008567285.1">
    <property type="nucleotide sequence ID" value="NZ_LJYG01000047.1"/>
</dbReference>
<dbReference type="InterPro" id="IPR052512">
    <property type="entry name" value="4CMD/NDH-1_regulator"/>
</dbReference>
<dbReference type="InterPro" id="IPR029032">
    <property type="entry name" value="AhpD-like"/>
</dbReference>
<dbReference type="Pfam" id="PF02627">
    <property type="entry name" value="CMD"/>
    <property type="match status" value="1"/>
</dbReference>
<dbReference type="STRING" id="989370.AOQ71_12720"/>
<dbReference type="AlphaFoldDB" id="A0A0R3DXV4"/>
<dbReference type="InterPro" id="IPR003779">
    <property type="entry name" value="CMD-like"/>
</dbReference>
<reference evidence="2 3" key="1">
    <citation type="submission" date="2015-09" db="EMBL/GenBank/DDBJ databases">
        <title>Draft Genome Sequence of Bradyrhizobium manausense Strain BR 3351T, a Novel Symbiotic Nitrogen-Fixing Alphaproteobacterium Isolated from Brazilian Amazon Rain Forest.</title>
        <authorList>
            <person name="De Araujo J.L."/>
            <person name="Zilli J.E."/>
        </authorList>
    </citation>
    <scope>NUCLEOTIDE SEQUENCE [LARGE SCALE GENOMIC DNA]</scope>
    <source>
        <strain evidence="2 3">BR3351</strain>
    </source>
</reference>
<feature type="domain" description="Carboxymuconolactone decarboxylase-like" evidence="1">
    <location>
        <begin position="36"/>
        <end position="118"/>
    </location>
</feature>
<dbReference type="SUPFAM" id="SSF69118">
    <property type="entry name" value="AhpD-like"/>
    <property type="match status" value="1"/>
</dbReference>
<keyword evidence="3" id="KW-1185">Reference proteome</keyword>
<name>A0A0R3DXV4_9BRAD</name>
<dbReference type="Proteomes" id="UP000051936">
    <property type="component" value="Unassembled WGS sequence"/>
</dbReference>
<evidence type="ECO:0000259" key="1">
    <source>
        <dbReference type="Pfam" id="PF02627"/>
    </source>
</evidence>
<dbReference type="EMBL" id="LJYG01000047">
    <property type="protein sequence ID" value="KRQ14730.1"/>
    <property type="molecule type" value="Genomic_DNA"/>
</dbReference>
<dbReference type="Gene3D" id="1.20.1290.10">
    <property type="entry name" value="AhpD-like"/>
    <property type="match status" value="1"/>
</dbReference>